<dbReference type="RefSeq" id="WP_208256905.1">
    <property type="nucleotide sequence ID" value="NZ_JAGEOJ010000007.1"/>
</dbReference>
<keyword evidence="10" id="KW-1185">Reference proteome</keyword>
<name>A0A939PG21_9ACTN</name>
<evidence type="ECO:0000313" key="9">
    <source>
        <dbReference type="EMBL" id="MBO2449084.1"/>
    </source>
</evidence>
<feature type="transmembrane region" description="Helical" evidence="7">
    <location>
        <begin position="212"/>
        <end position="232"/>
    </location>
</feature>
<dbReference type="GO" id="GO:0022857">
    <property type="term" value="F:transmembrane transporter activity"/>
    <property type="evidence" value="ECO:0007669"/>
    <property type="project" value="InterPro"/>
</dbReference>
<feature type="region of interest" description="Disordered" evidence="6">
    <location>
        <begin position="416"/>
        <end position="440"/>
    </location>
</feature>
<feature type="transmembrane region" description="Helical" evidence="7">
    <location>
        <begin position="140"/>
        <end position="162"/>
    </location>
</feature>
<evidence type="ECO:0000256" key="3">
    <source>
        <dbReference type="ARBA" id="ARBA00022692"/>
    </source>
</evidence>
<reference evidence="9" key="1">
    <citation type="submission" date="2021-03" db="EMBL/GenBank/DDBJ databases">
        <authorList>
            <person name="Kanchanasin P."/>
            <person name="Saeng-In P."/>
            <person name="Phongsopitanun W."/>
            <person name="Yuki M."/>
            <person name="Kudo T."/>
            <person name="Ohkuma M."/>
            <person name="Tanasupawat S."/>
        </authorList>
    </citation>
    <scope>NUCLEOTIDE SEQUENCE</scope>
    <source>
        <strain evidence="9">GKU 128</strain>
    </source>
</reference>
<dbReference type="Pfam" id="PF07690">
    <property type="entry name" value="MFS_1"/>
    <property type="match status" value="1"/>
</dbReference>
<dbReference type="PROSITE" id="PS50850">
    <property type="entry name" value="MFS"/>
    <property type="match status" value="1"/>
</dbReference>
<evidence type="ECO:0000256" key="1">
    <source>
        <dbReference type="ARBA" id="ARBA00004429"/>
    </source>
</evidence>
<evidence type="ECO:0000256" key="6">
    <source>
        <dbReference type="SAM" id="MobiDB-lite"/>
    </source>
</evidence>
<keyword evidence="3 7" id="KW-0812">Transmembrane</keyword>
<feature type="transmembrane region" description="Helical" evidence="7">
    <location>
        <begin position="336"/>
        <end position="355"/>
    </location>
</feature>
<accession>A0A939PG21</accession>
<feature type="transmembrane region" description="Helical" evidence="7">
    <location>
        <begin position="270"/>
        <end position="289"/>
    </location>
</feature>
<dbReference type="InterPro" id="IPR020846">
    <property type="entry name" value="MFS_dom"/>
</dbReference>
<feature type="transmembrane region" description="Helical" evidence="7">
    <location>
        <begin position="244"/>
        <end position="263"/>
    </location>
</feature>
<dbReference type="SUPFAM" id="SSF103473">
    <property type="entry name" value="MFS general substrate transporter"/>
    <property type="match status" value="1"/>
</dbReference>
<dbReference type="Proteomes" id="UP000669179">
    <property type="component" value="Unassembled WGS sequence"/>
</dbReference>
<gene>
    <name evidence="9" type="ORF">J4573_18415</name>
</gene>
<organism evidence="9 10">
    <name type="scientific">Actinomadura barringtoniae</name>
    <dbReference type="NCBI Taxonomy" id="1427535"/>
    <lineage>
        <taxon>Bacteria</taxon>
        <taxon>Bacillati</taxon>
        <taxon>Actinomycetota</taxon>
        <taxon>Actinomycetes</taxon>
        <taxon>Streptosporangiales</taxon>
        <taxon>Thermomonosporaceae</taxon>
        <taxon>Actinomadura</taxon>
    </lineage>
</organism>
<keyword evidence="4 7" id="KW-1133">Transmembrane helix</keyword>
<dbReference type="PANTHER" id="PTHR23501:SF191">
    <property type="entry name" value="VACUOLAR BASIC AMINO ACID TRANSPORTER 4"/>
    <property type="match status" value="1"/>
</dbReference>
<dbReference type="Gene3D" id="1.20.1250.20">
    <property type="entry name" value="MFS general substrate transporter like domains"/>
    <property type="match status" value="1"/>
</dbReference>
<evidence type="ECO:0000313" key="10">
    <source>
        <dbReference type="Proteomes" id="UP000669179"/>
    </source>
</evidence>
<dbReference type="PANTHER" id="PTHR23501">
    <property type="entry name" value="MAJOR FACILITATOR SUPERFAMILY"/>
    <property type="match status" value="1"/>
</dbReference>
<comment type="subcellular location">
    <subcellularLocation>
        <location evidence="1">Cell inner membrane</location>
        <topology evidence="1">Multi-pass membrane protein</topology>
    </subcellularLocation>
</comment>
<evidence type="ECO:0000256" key="7">
    <source>
        <dbReference type="SAM" id="Phobius"/>
    </source>
</evidence>
<feature type="domain" description="Major facilitator superfamily (MFS) profile" evidence="8">
    <location>
        <begin position="8"/>
        <end position="385"/>
    </location>
</feature>
<dbReference type="InterPro" id="IPR036259">
    <property type="entry name" value="MFS_trans_sf"/>
</dbReference>
<feature type="transmembrane region" description="Helical" evidence="7">
    <location>
        <begin position="168"/>
        <end position="191"/>
    </location>
</feature>
<comment type="caution">
    <text evidence="9">The sequence shown here is derived from an EMBL/GenBank/DDBJ whole genome shotgun (WGS) entry which is preliminary data.</text>
</comment>
<proteinExistence type="predicted"/>
<dbReference type="InterPro" id="IPR011701">
    <property type="entry name" value="MFS"/>
</dbReference>
<feature type="transmembrane region" description="Helical" evidence="7">
    <location>
        <begin position="361"/>
        <end position="382"/>
    </location>
</feature>
<feature type="transmembrane region" description="Helical" evidence="7">
    <location>
        <begin position="295"/>
        <end position="315"/>
    </location>
</feature>
<sequence>MKAFPRRFVIPLLTGSAINAVNTSLIATALVPIAAAVHVSVGQAAILVTALYVACAIAQPTAGKLAEAFGPRRVFITGLWIVLVGGLVGGLSQNLTTLIVARVLIGTGSSAVYPSAMLLVRRRAKTAGLDAPPGGVLGGLMIAGAATAALGLPIGGVLVDAWGWRTTFLINVPVALATLAMVHSWIPADPARTRLELKIRLPRTNPPLMRTYLRFAVACVCIYTVLYGLTQWLQVARGMSAKEAGLLLLPMSAVSAVIARPISKRNLIRGPLLISAITCLAGSASVLMLTTGAPTIWIVAITVVFGITLGTTTSANQTALYTQADQLGTASGLFRTFGFLGSIASSALISAAFHTRVTDHHLHMLAVAMTALSALGLLLVLADRTIMTRSQNRYFGSSFRTLAKRRLRRSLLAATRHRRTPNSQGRAIDNAVEDGLKEAR</sequence>
<keyword evidence="2" id="KW-0813">Transport</keyword>
<evidence type="ECO:0000256" key="4">
    <source>
        <dbReference type="ARBA" id="ARBA00022989"/>
    </source>
</evidence>
<dbReference type="AlphaFoldDB" id="A0A939PG21"/>
<feature type="transmembrane region" description="Helical" evidence="7">
    <location>
        <begin position="99"/>
        <end position="120"/>
    </location>
</feature>
<dbReference type="EMBL" id="JAGEOJ010000007">
    <property type="protein sequence ID" value="MBO2449084.1"/>
    <property type="molecule type" value="Genomic_DNA"/>
</dbReference>
<dbReference type="GO" id="GO:0005886">
    <property type="term" value="C:plasma membrane"/>
    <property type="evidence" value="ECO:0007669"/>
    <property type="project" value="UniProtKB-SubCell"/>
</dbReference>
<evidence type="ECO:0000256" key="2">
    <source>
        <dbReference type="ARBA" id="ARBA00022448"/>
    </source>
</evidence>
<keyword evidence="5 7" id="KW-0472">Membrane</keyword>
<protein>
    <submittedName>
        <fullName evidence="9">MFS transporter</fullName>
    </submittedName>
</protein>
<evidence type="ECO:0000256" key="5">
    <source>
        <dbReference type="ARBA" id="ARBA00023136"/>
    </source>
</evidence>
<feature type="transmembrane region" description="Helical" evidence="7">
    <location>
        <begin position="30"/>
        <end position="53"/>
    </location>
</feature>
<feature type="transmembrane region" description="Helical" evidence="7">
    <location>
        <begin position="74"/>
        <end position="93"/>
    </location>
</feature>
<evidence type="ECO:0000259" key="8">
    <source>
        <dbReference type="PROSITE" id="PS50850"/>
    </source>
</evidence>